<evidence type="ECO:0000313" key="6">
    <source>
        <dbReference type="EMBL" id="KJR84146.1"/>
    </source>
</evidence>
<feature type="compositionally biased region" description="Polar residues" evidence="3">
    <location>
        <begin position="315"/>
        <end position="324"/>
    </location>
</feature>
<organism evidence="6 7">
    <name type="scientific">Sporothrix schenckii 1099-18</name>
    <dbReference type="NCBI Taxonomy" id="1397361"/>
    <lineage>
        <taxon>Eukaryota</taxon>
        <taxon>Fungi</taxon>
        <taxon>Dikarya</taxon>
        <taxon>Ascomycota</taxon>
        <taxon>Pezizomycotina</taxon>
        <taxon>Sordariomycetes</taxon>
        <taxon>Sordariomycetidae</taxon>
        <taxon>Ophiostomatales</taxon>
        <taxon>Ophiostomataceae</taxon>
        <taxon>Sporothrix</taxon>
    </lineage>
</organism>
<dbReference type="Pfam" id="PF14604">
    <property type="entry name" value="SH3_9"/>
    <property type="match status" value="1"/>
</dbReference>
<feature type="region of interest" description="Disordered" evidence="3">
    <location>
        <begin position="260"/>
        <end position="345"/>
    </location>
</feature>
<dbReference type="InterPro" id="IPR035521">
    <property type="entry name" value="Fus1_SH3"/>
</dbReference>
<sequence>MMAQVRPRVVRPHGVGRRDLWDSITSAVGNAFDPHGKDAQSTSTSTKEQQHKTKTKTVLTTDAPSTYTGPLTTKTQPTKPAAKTTETTPTKTATTSAKAATTKTTSKAAAKTSDTTSENAKDLPKSIAATTAPNSETRLAVDTTKPTTTTSASPTLAAASATNTATASSGSSTGAKAGIAIGVLAGVFFVFAIIFFLFRRHRKQVEDRRVADDEKNGPFADSAAIGGAPRSRLSLKPVAQFLGGAGAGAGAGAAAGAAANSQYDNGFPSRRQSRGANIAMRDQPPMSARSQPGSAWERPITGNDRNNPFGDGAQRLTSAFSTAQHGFPGANPQGPDANGVSPVSPGGAGTAFAGGAAAGAAAGMLTRKASTRKDGPNALDLTLPAPNSNNSNLGPVPPSPAATEYSMHSMATSTAAVVSAGGAAIAAAGGPPVSTVHRVQLDFKPTLDDELDLRAGQLVRLLHEYDDGWALCIRLDRSKQGVVPRTCLSTRPVKPRPLQGGGRAGPPVNPSGRPITPQGGPFGPGRMPGPMGGPMGVPGSMVPGQGGRPQSPANRPNTPQGGPPSQKMMNGQMRPQSPYGGPPGGPRSASPATIGARSVSPLSGSIGRPQSPAELSGASSGTSGSQPQSPASTGPHNITPPGPSPVNKPVRPTNSIGRKPVPGQAL</sequence>
<feature type="region of interest" description="Disordered" evidence="3">
    <location>
        <begin position="367"/>
        <end position="401"/>
    </location>
</feature>
<keyword evidence="1 2" id="KW-0728">SH3 domain</keyword>
<dbReference type="SUPFAM" id="SSF50044">
    <property type="entry name" value="SH3-domain"/>
    <property type="match status" value="1"/>
</dbReference>
<feature type="compositionally biased region" description="Low complexity" evidence="3">
    <location>
        <begin position="66"/>
        <end position="117"/>
    </location>
</feature>
<dbReference type="PROSITE" id="PS50002">
    <property type="entry name" value="SH3"/>
    <property type="match status" value="1"/>
</dbReference>
<dbReference type="VEuPathDB" id="FungiDB:SPSK_08759"/>
<protein>
    <recommendedName>
        <fullName evidence="5">SH3 domain-containing protein</fullName>
    </recommendedName>
</protein>
<feature type="transmembrane region" description="Helical" evidence="4">
    <location>
        <begin position="177"/>
        <end position="198"/>
    </location>
</feature>
<dbReference type="EMBL" id="AXCR01000007">
    <property type="protein sequence ID" value="KJR84146.1"/>
    <property type="molecule type" value="Genomic_DNA"/>
</dbReference>
<gene>
    <name evidence="6" type="ORF">SPSK_08759</name>
</gene>
<dbReference type="KEGG" id="ssck:SPSK_08759"/>
<evidence type="ECO:0000256" key="2">
    <source>
        <dbReference type="PROSITE-ProRule" id="PRU00192"/>
    </source>
</evidence>
<keyword evidence="4" id="KW-0472">Membrane</keyword>
<evidence type="ECO:0000256" key="3">
    <source>
        <dbReference type="SAM" id="MobiDB-lite"/>
    </source>
</evidence>
<feature type="region of interest" description="Disordered" evidence="3">
    <location>
        <begin position="31"/>
        <end position="136"/>
    </location>
</feature>
<reference evidence="6 7" key="2">
    <citation type="journal article" date="2015" name="Eukaryot. Cell">
        <title>Asexual propagation of a virulent clone complex in a human and feline outbreak of sporotrichosis.</title>
        <authorList>
            <person name="Teixeira Mde M."/>
            <person name="Rodrigues A.M."/>
            <person name="Tsui C.K."/>
            <person name="de Almeida L.G."/>
            <person name="Van Diepeningen A.D."/>
            <person name="van den Ende B.G."/>
            <person name="Fernandes G.F."/>
            <person name="Kano R."/>
            <person name="Hamelin R.C."/>
            <person name="Lopes-Bezerra L.M."/>
            <person name="Vasconcelos A.T."/>
            <person name="de Hoog S."/>
            <person name="de Camargo Z.P."/>
            <person name="Felipe M.S."/>
        </authorList>
    </citation>
    <scope>NUCLEOTIDE SEQUENCE [LARGE SCALE GENOMIC DNA]</scope>
    <source>
        <strain evidence="6 7">1099-18</strain>
    </source>
</reference>
<evidence type="ECO:0000313" key="7">
    <source>
        <dbReference type="Proteomes" id="UP000033710"/>
    </source>
</evidence>
<feature type="compositionally biased region" description="Polar residues" evidence="3">
    <location>
        <begin position="551"/>
        <end position="560"/>
    </location>
</feature>
<dbReference type="SMART" id="SM00326">
    <property type="entry name" value="SH3"/>
    <property type="match status" value="1"/>
</dbReference>
<feature type="region of interest" description="Disordered" evidence="3">
    <location>
        <begin position="488"/>
        <end position="666"/>
    </location>
</feature>
<keyword evidence="4" id="KW-1133">Transmembrane helix</keyword>
<evidence type="ECO:0000256" key="1">
    <source>
        <dbReference type="ARBA" id="ARBA00022443"/>
    </source>
</evidence>
<evidence type="ECO:0000259" key="5">
    <source>
        <dbReference type="PROSITE" id="PS50002"/>
    </source>
</evidence>
<keyword evidence="4" id="KW-0812">Transmembrane</keyword>
<dbReference type="RefSeq" id="XP_016586822.1">
    <property type="nucleotide sequence ID" value="XM_016735347.1"/>
</dbReference>
<dbReference type="OrthoDB" id="5340910at2759"/>
<dbReference type="Proteomes" id="UP000033710">
    <property type="component" value="Unassembled WGS sequence"/>
</dbReference>
<feature type="region of interest" description="Disordered" evidence="3">
    <location>
        <begin position="206"/>
        <end position="226"/>
    </location>
</feature>
<feature type="compositionally biased region" description="Low complexity" evidence="3">
    <location>
        <begin position="616"/>
        <end position="634"/>
    </location>
</feature>
<feature type="compositionally biased region" description="Basic and acidic residues" evidence="3">
    <location>
        <begin position="206"/>
        <end position="216"/>
    </location>
</feature>
<evidence type="ECO:0000256" key="4">
    <source>
        <dbReference type="SAM" id="Phobius"/>
    </source>
</evidence>
<name>A0A0F2M7J4_SPOSC</name>
<dbReference type="InterPro" id="IPR036028">
    <property type="entry name" value="SH3-like_dom_sf"/>
</dbReference>
<reference evidence="6 7" key="1">
    <citation type="journal article" date="2014" name="BMC Genomics">
        <title>Comparative genomics of the major fungal agents of human and animal Sporotrichosis: Sporothrix schenckii and Sporothrix brasiliensis.</title>
        <authorList>
            <person name="Teixeira M.M."/>
            <person name="de Almeida L.G."/>
            <person name="Kubitschek-Barreira P."/>
            <person name="Alves F.L."/>
            <person name="Kioshima E.S."/>
            <person name="Abadio A.K."/>
            <person name="Fernandes L."/>
            <person name="Derengowski L.S."/>
            <person name="Ferreira K.S."/>
            <person name="Souza R.C."/>
            <person name="Ruiz J.C."/>
            <person name="de Andrade N.C."/>
            <person name="Paes H.C."/>
            <person name="Nicola A.M."/>
            <person name="Albuquerque P."/>
            <person name="Gerber A.L."/>
            <person name="Martins V.P."/>
            <person name="Peconick L.D."/>
            <person name="Neto A.V."/>
            <person name="Chaucanez C.B."/>
            <person name="Silva P.A."/>
            <person name="Cunha O.L."/>
            <person name="de Oliveira F.F."/>
            <person name="dos Santos T.C."/>
            <person name="Barros A.L."/>
            <person name="Soares M.A."/>
            <person name="de Oliveira L.M."/>
            <person name="Marini M.M."/>
            <person name="Villalobos-Duno H."/>
            <person name="Cunha M.M."/>
            <person name="de Hoog S."/>
            <person name="da Silveira J.F."/>
            <person name="Henrissat B."/>
            <person name="Nino-Vega G.A."/>
            <person name="Cisalpino P.S."/>
            <person name="Mora-Montes H.M."/>
            <person name="Almeida S.R."/>
            <person name="Stajich J.E."/>
            <person name="Lopes-Bezerra L.M."/>
            <person name="Vasconcelos A.T."/>
            <person name="Felipe M.S."/>
        </authorList>
    </citation>
    <scope>NUCLEOTIDE SEQUENCE [LARGE SCALE GENOMIC DNA]</scope>
    <source>
        <strain evidence="6 7">1099-18</strain>
    </source>
</reference>
<proteinExistence type="predicted"/>
<accession>A0A0F2M7J4</accession>
<feature type="domain" description="SH3" evidence="5">
    <location>
        <begin position="432"/>
        <end position="493"/>
    </location>
</feature>
<dbReference type="InterPro" id="IPR001452">
    <property type="entry name" value="SH3_domain"/>
</dbReference>
<dbReference type="Gene3D" id="2.30.30.40">
    <property type="entry name" value="SH3 Domains"/>
    <property type="match status" value="1"/>
</dbReference>
<dbReference type="AlphaFoldDB" id="A0A0F2M7J4"/>
<comment type="caution">
    <text evidence="6">The sequence shown here is derived from an EMBL/GenBank/DDBJ whole genome shotgun (WGS) entry which is preliminary data.</text>
</comment>
<dbReference type="CDD" id="cd11854">
    <property type="entry name" value="SH3_Fus1p"/>
    <property type="match status" value="1"/>
</dbReference>
<dbReference type="GeneID" id="27670624"/>